<dbReference type="Pfam" id="PF02660">
    <property type="entry name" value="G3P_acyltransf"/>
    <property type="match status" value="1"/>
</dbReference>
<evidence type="ECO:0000256" key="7">
    <source>
        <dbReference type="ARBA" id="ARBA00023136"/>
    </source>
</evidence>
<comment type="catalytic activity">
    <reaction evidence="10">
        <text>an acyl phosphate + sn-glycerol 3-phosphate = a 1-acyl-sn-glycero-3-phosphate + phosphate</text>
        <dbReference type="Rhea" id="RHEA:34075"/>
        <dbReference type="ChEBI" id="CHEBI:43474"/>
        <dbReference type="ChEBI" id="CHEBI:57597"/>
        <dbReference type="ChEBI" id="CHEBI:57970"/>
        <dbReference type="ChEBI" id="CHEBI:59918"/>
        <dbReference type="EC" id="2.3.1.275"/>
    </reaction>
</comment>
<protein>
    <recommendedName>
        <fullName evidence="10">Glycerol-3-phosphate acyltransferase</fullName>
    </recommendedName>
    <alternativeName>
        <fullName evidence="10">Acyl-PO4 G3P acyltransferase</fullName>
    </alternativeName>
    <alternativeName>
        <fullName evidence="10">Acyl-phosphate--glycerol-3-phosphate acyltransferase</fullName>
    </alternativeName>
    <alternativeName>
        <fullName evidence="10">G3P acyltransferase</fullName>
        <shortName evidence="10">GPAT</shortName>
        <ecNumber evidence="10">2.3.1.275</ecNumber>
    </alternativeName>
    <alternativeName>
        <fullName evidence="10">Lysophosphatidic acid synthase</fullName>
        <shortName evidence="10">LPA synthase</shortName>
    </alternativeName>
</protein>
<feature type="transmembrane region" description="Helical" evidence="10">
    <location>
        <begin position="127"/>
        <end position="157"/>
    </location>
</feature>
<feature type="transmembrane region" description="Helical" evidence="10">
    <location>
        <begin position="86"/>
        <end position="106"/>
    </location>
</feature>
<feature type="transmembrane region" description="Helical" evidence="10">
    <location>
        <begin position="6"/>
        <end position="25"/>
    </location>
</feature>
<keyword evidence="5 10" id="KW-1133">Transmembrane helix</keyword>
<reference evidence="11 12" key="1">
    <citation type="submission" date="2019-08" db="EMBL/GenBank/DDBJ databases">
        <title>In-depth cultivation of the pig gut microbiome towards novel bacterial diversity and tailored functional studies.</title>
        <authorList>
            <person name="Wylensek D."/>
            <person name="Hitch T.C.A."/>
            <person name="Clavel T."/>
        </authorList>
    </citation>
    <scope>NUCLEOTIDE SEQUENCE [LARGE SCALE GENOMIC DNA]</scope>
    <source>
        <strain evidence="11 12">WCA-693-APC-MOT-I</strain>
    </source>
</reference>
<evidence type="ECO:0000313" key="12">
    <source>
        <dbReference type="Proteomes" id="UP000482209"/>
    </source>
</evidence>
<evidence type="ECO:0000313" key="11">
    <source>
        <dbReference type="EMBL" id="MSS63985.1"/>
    </source>
</evidence>
<comment type="subunit">
    <text evidence="10">Probably interacts with PlsX.</text>
</comment>
<dbReference type="GO" id="GO:0008654">
    <property type="term" value="P:phospholipid biosynthetic process"/>
    <property type="evidence" value="ECO:0007669"/>
    <property type="project" value="UniProtKB-UniRule"/>
</dbReference>
<keyword evidence="12" id="KW-1185">Reference proteome</keyword>
<keyword evidence="9 10" id="KW-1208">Phospholipid metabolism</keyword>
<comment type="pathway">
    <text evidence="10">Lipid metabolism; phospholipid metabolism.</text>
</comment>
<evidence type="ECO:0000256" key="6">
    <source>
        <dbReference type="ARBA" id="ARBA00023098"/>
    </source>
</evidence>
<comment type="function">
    <text evidence="10">Catalyzes the transfer of an acyl group from acyl-phosphate (acyl-PO(4)) to glycerol-3-phosphate (G3P) to form lysophosphatidic acid (LPA). This enzyme utilizes acyl-phosphate as fatty acyl donor, but not acyl-CoA or acyl-ACP.</text>
</comment>
<evidence type="ECO:0000256" key="3">
    <source>
        <dbReference type="ARBA" id="ARBA00022679"/>
    </source>
</evidence>
<dbReference type="RefSeq" id="WP_154519392.1">
    <property type="nucleotide sequence ID" value="NZ_VUMT01000012.1"/>
</dbReference>
<comment type="subcellular location">
    <subcellularLocation>
        <location evidence="10">Cell membrane</location>
        <topology evidence="10">Multi-pass membrane protein</topology>
    </subcellularLocation>
</comment>
<keyword evidence="2 10" id="KW-0444">Lipid biosynthesis</keyword>
<dbReference type="SMART" id="SM01207">
    <property type="entry name" value="G3P_acyltransf"/>
    <property type="match status" value="1"/>
</dbReference>
<feature type="transmembrane region" description="Helical" evidence="10">
    <location>
        <begin position="169"/>
        <end position="186"/>
    </location>
</feature>
<evidence type="ECO:0000256" key="10">
    <source>
        <dbReference type="HAMAP-Rule" id="MF_01043"/>
    </source>
</evidence>
<evidence type="ECO:0000256" key="9">
    <source>
        <dbReference type="ARBA" id="ARBA00023264"/>
    </source>
</evidence>
<proteinExistence type="inferred from homology"/>
<dbReference type="InterPro" id="IPR003811">
    <property type="entry name" value="G3P_acylTferase_PlsY"/>
</dbReference>
<evidence type="ECO:0000256" key="5">
    <source>
        <dbReference type="ARBA" id="ARBA00022989"/>
    </source>
</evidence>
<dbReference type="AlphaFoldDB" id="A0A6L5XYV7"/>
<accession>A0A6L5XYV7</accession>
<dbReference type="HAMAP" id="MF_01043">
    <property type="entry name" value="PlsY"/>
    <property type="match status" value="1"/>
</dbReference>
<dbReference type="EMBL" id="VUMT01000012">
    <property type="protein sequence ID" value="MSS63985.1"/>
    <property type="molecule type" value="Genomic_DNA"/>
</dbReference>
<dbReference type="PANTHER" id="PTHR30309:SF0">
    <property type="entry name" value="GLYCEROL-3-PHOSPHATE ACYLTRANSFERASE-RELATED"/>
    <property type="match status" value="1"/>
</dbReference>
<keyword evidence="7 10" id="KW-0472">Membrane</keyword>
<gene>
    <name evidence="10 11" type="primary">plsY</name>
    <name evidence="11" type="ORF">FYJ58_08875</name>
</gene>
<keyword evidence="1 10" id="KW-1003">Cell membrane</keyword>
<evidence type="ECO:0000256" key="4">
    <source>
        <dbReference type="ARBA" id="ARBA00022692"/>
    </source>
</evidence>
<name>A0A6L5XYV7_9FIRM</name>
<dbReference type="NCBIfam" id="TIGR00023">
    <property type="entry name" value="glycerol-3-phosphate 1-O-acyltransferase PlsY"/>
    <property type="match status" value="1"/>
</dbReference>
<keyword evidence="3 10" id="KW-0808">Transferase</keyword>
<keyword evidence="6 10" id="KW-0443">Lipid metabolism</keyword>
<dbReference type="PANTHER" id="PTHR30309">
    <property type="entry name" value="INNER MEMBRANE PROTEIN YGIH"/>
    <property type="match status" value="1"/>
</dbReference>
<dbReference type="UniPathway" id="UPA00085"/>
<feature type="transmembrane region" description="Helical" evidence="10">
    <location>
        <begin position="53"/>
        <end position="74"/>
    </location>
</feature>
<evidence type="ECO:0000256" key="1">
    <source>
        <dbReference type="ARBA" id="ARBA00022475"/>
    </source>
</evidence>
<dbReference type="GO" id="GO:0043772">
    <property type="term" value="F:acyl-phosphate glycerol-3-phosphate acyltransferase activity"/>
    <property type="evidence" value="ECO:0007669"/>
    <property type="project" value="UniProtKB-UniRule"/>
</dbReference>
<organism evidence="11 12">
    <name type="scientific">Velocimicrobium porci</name>
    <dbReference type="NCBI Taxonomy" id="2606634"/>
    <lineage>
        <taxon>Bacteria</taxon>
        <taxon>Bacillati</taxon>
        <taxon>Bacillota</taxon>
        <taxon>Clostridia</taxon>
        <taxon>Lachnospirales</taxon>
        <taxon>Lachnospiraceae</taxon>
        <taxon>Velocimicrobium</taxon>
    </lineage>
</organism>
<dbReference type="Proteomes" id="UP000482209">
    <property type="component" value="Unassembled WGS sequence"/>
</dbReference>
<keyword evidence="4 10" id="KW-0812">Transmembrane</keyword>
<dbReference type="GO" id="GO:0005886">
    <property type="term" value="C:plasma membrane"/>
    <property type="evidence" value="ECO:0007669"/>
    <property type="project" value="UniProtKB-SubCell"/>
</dbReference>
<evidence type="ECO:0000256" key="8">
    <source>
        <dbReference type="ARBA" id="ARBA00023209"/>
    </source>
</evidence>
<dbReference type="EC" id="2.3.1.275" evidence="10"/>
<comment type="similarity">
    <text evidence="10">Belongs to the PlsY family.</text>
</comment>
<comment type="caution">
    <text evidence="11">The sequence shown here is derived from an EMBL/GenBank/DDBJ whole genome shotgun (WGS) entry which is preliminary data.</text>
</comment>
<sequence length="208" mass="22886">MITTIIICLLIGYGCGCFSTGYFVGKANNMDIRKEGSGNAGATNALRTLGIKAALITFLGDAFKAIIPIVVYRIMFADKTAYWELYALYIGLGVVLGHNFPFYLNFKGGKGIAAMGGIIISIADPRITLAGIIIFVSVVAISRYVSLGSLIVAWLLPLNTFLFYKESPVFLHMMIISFLFTILAYLRHWQNIKRLLSGTERKIGVKNK</sequence>
<evidence type="ECO:0000256" key="2">
    <source>
        <dbReference type="ARBA" id="ARBA00022516"/>
    </source>
</evidence>
<keyword evidence="11" id="KW-0012">Acyltransferase</keyword>
<keyword evidence="8 10" id="KW-0594">Phospholipid biosynthesis</keyword>